<dbReference type="PANTHER" id="PTHR42759:SF5">
    <property type="entry name" value="METHANOL DEHYDROGENASE REGULATOR"/>
    <property type="match status" value="1"/>
</dbReference>
<dbReference type="PANTHER" id="PTHR42759">
    <property type="entry name" value="MOXR FAMILY PROTEIN"/>
    <property type="match status" value="1"/>
</dbReference>
<dbReference type="PIRSF" id="PIRSF002849">
    <property type="entry name" value="AAA_ATPase_chaperone_MoxR_prd"/>
    <property type="match status" value="1"/>
</dbReference>
<evidence type="ECO:0000259" key="3">
    <source>
        <dbReference type="Pfam" id="PF17863"/>
    </source>
</evidence>
<protein>
    <submittedName>
        <fullName evidence="4">ATPase RavA</fullName>
    </submittedName>
</protein>
<dbReference type="GO" id="GO:0005524">
    <property type="term" value="F:ATP binding"/>
    <property type="evidence" value="ECO:0007669"/>
    <property type="project" value="InterPro"/>
</dbReference>
<dbReference type="InterPro" id="IPR050764">
    <property type="entry name" value="CbbQ/NirQ/NorQ/GpvN"/>
</dbReference>
<dbReference type="SUPFAM" id="SSF52540">
    <property type="entry name" value="P-loop containing nucleoside triphosphate hydrolases"/>
    <property type="match status" value="1"/>
</dbReference>
<dbReference type="InterPro" id="IPR041628">
    <property type="entry name" value="ChlI/MoxR_AAA_lid"/>
</dbReference>
<evidence type="ECO:0000259" key="2">
    <source>
        <dbReference type="Pfam" id="PF07726"/>
    </source>
</evidence>
<dbReference type="Proteomes" id="UP000316213">
    <property type="component" value="Unassembled WGS sequence"/>
</dbReference>
<dbReference type="InterPro" id="IPR027417">
    <property type="entry name" value="P-loop_NTPase"/>
</dbReference>
<dbReference type="CDD" id="cd00009">
    <property type="entry name" value="AAA"/>
    <property type="match status" value="1"/>
</dbReference>
<feature type="region of interest" description="Disordered" evidence="1">
    <location>
        <begin position="210"/>
        <end position="231"/>
    </location>
</feature>
<comment type="caution">
    <text evidence="4">The sequence shown here is derived from an EMBL/GenBank/DDBJ whole genome shotgun (WGS) entry which is preliminary data.</text>
</comment>
<dbReference type="InterPro" id="IPR011703">
    <property type="entry name" value="ATPase_AAA-3"/>
</dbReference>
<dbReference type="GO" id="GO:0016887">
    <property type="term" value="F:ATP hydrolysis activity"/>
    <property type="evidence" value="ECO:0007669"/>
    <property type="project" value="InterPro"/>
</dbReference>
<evidence type="ECO:0000313" key="4">
    <source>
        <dbReference type="EMBL" id="TWT91873.1"/>
    </source>
</evidence>
<evidence type="ECO:0000256" key="1">
    <source>
        <dbReference type="SAM" id="MobiDB-lite"/>
    </source>
</evidence>
<sequence>MVPTVKTLSDVQAIYHALKNSCETQVQGRSDVIDLILVALFADGHVLLEDHPGSGKTTLAKALGGCIHRATNSDPRFAAFRRIQFTPDLLPSDVTGTTVFDPNRNQLTYQPGPVFANIVLADEINRTSPKVQSSMLEAMAEKQVTVDNVTHPLEDTFLVLATQNPLDQAGTYPLPKAQLDRFLFKIRMTFLSRDHELQVLAMKYPQCREDGHATSAAQSTREPDASPPLITPESISQARKVIQDQIKISRSITESLVEIAGRLRADPRVAQGISTRALVVTIPALQARAMMYGRDFVIPDDLKALSLPVFSHRLELQPGIASSDTIVEEVTLQVIESLCRDSLK</sequence>
<name>A0A5C5ZZV1_9BACT</name>
<dbReference type="AlphaFoldDB" id="A0A5C5ZZV1"/>
<feature type="domain" description="ChlI/MoxR AAA lid" evidence="3">
    <location>
        <begin position="263"/>
        <end position="329"/>
    </location>
</feature>
<dbReference type="Gene3D" id="3.40.50.300">
    <property type="entry name" value="P-loop containing nucleotide triphosphate hydrolases"/>
    <property type="match status" value="1"/>
</dbReference>
<accession>A0A5C5ZZV1</accession>
<gene>
    <name evidence="4" type="primary">ravA_5</name>
    <name evidence="4" type="ORF">Pla100_49110</name>
</gene>
<dbReference type="RefSeq" id="WP_146580822.1">
    <property type="nucleotide sequence ID" value="NZ_SJPM01000013.1"/>
</dbReference>
<feature type="domain" description="ATPase AAA-3" evidence="2">
    <location>
        <begin position="45"/>
        <end position="184"/>
    </location>
</feature>
<dbReference type="Pfam" id="PF17863">
    <property type="entry name" value="AAA_lid_2"/>
    <property type="match status" value="1"/>
</dbReference>
<keyword evidence="5" id="KW-1185">Reference proteome</keyword>
<reference evidence="4 5" key="1">
    <citation type="submission" date="2019-02" db="EMBL/GenBank/DDBJ databases">
        <title>Deep-cultivation of Planctomycetes and their phenomic and genomic characterization uncovers novel biology.</title>
        <authorList>
            <person name="Wiegand S."/>
            <person name="Jogler M."/>
            <person name="Boedeker C."/>
            <person name="Pinto D."/>
            <person name="Vollmers J."/>
            <person name="Rivas-Marin E."/>
            <person name="Kohn T."/>
            <person name="Peeters S.H."/>
            <person name="Heuer A."/>
            <person name="Rast P."/>
            <person name="Oberbeckmann S."/>
            <person name="Bunk B."/>
            <person name="Jeske O."/>
            <person name="Meyerdierks A."/>
            <person name="Storesund J.E."/>
            <person name="Kallscheuer N."/>
            <person name="Luecker S."/>
            <person name="Lage O.M."/>
            <person name="Pohl T."/>
            <person name="Merkel B.J."/>
            <person name="Hornburger P."/>
            <person name="Mueller R.-W."/>
            <person name="Bruemmer F."/>
            <person name="Labrenz M."/>
            <person name="Spormann A.M."/>
            <person name="Op Den Camp H."/>
            <person name="Overmann J."/>
            <person name="Amann R."/>
            <person name="Jetten M.S.M."/>
            <person name="Mascher T."/>
            <person name="Medema M.H."/>
            <person name="Devos D.P."/>
            <person name="Kaster A.-K."/>
            <person name="Ovreas L."/>
            <person name="Rohde M."/>
            <person name="Galperin M.Y."/>
            <person name="Jogler C."/>
        </authorList>
    </citation>
    <scope>NUCLEOTIDE SEQUENCE [LARGE SCALE GENOMIC DNA]</scope>
    <source>
        <strain evidence="4 5">Pla100</strain>
    </source>
</reference>
<dbReference type="OrthoDB" id="9808397at2"/>
<dbReference type="Gene3D" id="1.10.8.80">
    <property type="entry name" value="Magnesium chelatase subunit I, C-Terminal domain"/>
    <property type="match status" value="1"/>
</dbReference>
<organism evidence="4 5">
    <name type="scientific">Neorhodopirellula pilleata</name>
    <dbReference type="NCBI Taxonomy" id="2714738"/>
    <lineage>
        <taxon>Bacteria</taxon>
        <taxon>Pseudomonadati</taxon>
        <taxon>Planctomycetota</taxon>
        <taxon>Planctomycetia</taxon>
        <taxon>Pirellulales</taxon>
        <taxon>Pirellulaceae</taxon>
        <taxon>Neorhodopirellula</taxon>
    </lineage>
</organism>
<evidence type="ECO:0000313" key="5">
    <source>
        <dbReference type="Proteomes" id="UP000316213"/>
    </source>
</evidence>
<dbReference type="Pfam" id="PF07726">
    <property type="entry name" value="AAA_3"/>
    <property type="match status" value="1"/>
</dbReference>
<dbReference type="EMBL" id="SJPM01000013">
    <property type="protein sequence ID" value="TWT91873.1"/>
    <property type="molecule type" value="Genomic_DNA"/>
</dbReference>
<proteinExistence type="predicted"/>